<evidence type="ECO:0000256" key="1">
    <source>
        <dbReference type="ARBA" id="ARBA00023125"/>
    </source>
</evidence>
<dbReference type="Pfam" id="PF17920">
    <property type="entry name" value="TetR_C_16"/>
    <property type="match status" value="1"/>
</dbReference>
<reference evidence="5" key="1">
    <citation type="journal article" date="2019" name="Int. J. Syst. Evol. Microbiol.">
        <title>The Global Catalogue of Microorganisms (GCM) 10K type strain sequencing project: providing services to taxonomists for standard genome sequencing and annotation.</title>
        <authorList>
            <consortium name="The Broad Institute Genomics Platform"/>
            <consortium name="The Broad Institute Genome Sequencing Center for Infectious Disease"/>
            <person name="Wu L."/>
            <person name="Ma J."/>
        </authorList>
    </citation>
    <scope>NUCLEOTIDE SEQUENCE [LARGE SCALE GENOMIC DNA]</scope>
    <source>
        <strain evidence="5">JCM 17906</strain>
    </source>
</reference>
<dbReference type="RefSeq" id="WP_345426553.1">
    <property type="nucleotide sequence ID" value="NZ_BAABGT010000104.1"/>
</dbReference>
<proteinExistence type="predicted"/>
<dbReference type="InterPro" id="IPR023772">
    <property type="entry name" value="DNA-bd_HTH_TetR-type_CS"/>
</dbReference>
<dbReference type="InterPro" id="IPR036271">
    <property type="entry name" value="Tet_transcr_reg_TetR-rel_C_sf"/>
</dbReference>
<dbReference type="EMBL" id="BAABGT010000104">
    <property type="protein sequence ID" value="GAA4557877.1"/>
    <property type="molecule type" value="Genomic_DNA"/>
</dbReference>
<evidence type="ECO:0000313" key="5">
    <source>
        <dbReference type="Proteomes" id="UP001501598"/>
    </source>
</evidence>
<dbReference type="SUPFAM" id="SSF46689">
    <property type="entry name" value="Homeodomain-like"/>
    <property type="match status" value="1"/>
</dbReference>
<dbReference type="SUPFAM" id="SSF48498">
    <property type="entry name" value="Tetracyclin repressor-like, C-terminal domain"/>
    <property type="match status" value="1"/>
</dbReference>
<dbReference type="PANTHER" id="PTHR30055:SF235">
    <property type="entry name" value="TRANSCRIPTIONAL REGULATORY PROTEIN"/>
    <property type="match status" value="1"/>
</dbReference>
<dbReference type="PROSITE" id="PS01081">
    <property type="entry name" value="HTH_TETR_1"/>
    <property type="match status" value="1"/>
</dbReference>
<protein>
    <submittedName>
        <fullName evidence="4">TetR/AcrR family transcriptional regulator</fullName>
    </submittedName>
</protein>
<dbReference type="InterPro" id="IPR050109">
    <property type="entry name" value="HTH-type_TetR-like_transc_reg"/>
</dbReference>
<dbReference type="Proteomes" id="UP001501598">
    <property type="component" value="Unassembled WGS sequence"/>
</dbReference>
<dbReference type="InterPro" id="IPR041678">
    <property type="entry name" value="TetR_C_16"/>
</dbReference>
<dbReference type="InterPro" id="IPR001647">
    <property type="entry name" value="HTH_TetR"/>
</dbReference>
<accession>A0ABP8S1D8</accession>
<dbReference type="PROSITE" id="PS50977">
    <property type="entry name" value="HTH_TETR_2"/>
    <property type="match status" value="1"/>
</dbReference>
<organism evidence="4 5">
    <name type="scientific">Pseudonocardia xishanensis</name>
    <dbReference type="NCBI Taxonomy" id="630995"/>
    <lineage>
        <taxon>Bacteria</taxon>
        <taxon>Bacillati</taxon>
        <taxon>Actinomycetota</taxon>
        <taxon>Actinomycetes</taxon>
        <taxon>Pseudonocardiales</taxon>
        <taxon>Pseudonocardiaceae</taxon>
        <taxon>Pseudonocardia</taxon>
    </lineage>
</organism>
<comment type="caution">
    <text evidence="4">The sequence shown here is derived from an EMBL/GenBank/DDBJ whole genome shotgun (WGS) entry which is preliminary data.</text>
</comment>
<dbReference type="PANTHER" id="PTHR30055">
    <property type="entry name" value="HTH-TYPE TRANSCRIPTIONAL REGULATOR RUTR"/>
    <property type="match status" value="1"/>
</dbReference>
<feature type="DNA-binding region" description="H-T-H motif" evidence="2">
    <location>
        <begin position="40"/>
        <end position="59"/>
    </location>
</feature>
<evidence type="ECO:0000259" key="3">
    <source>
        <dbReference type="PROSITE" id="PS50977"/>
    </source>
</evidence>
<feature type="domain" description="HTH tetR-type" evidence="3">
    <location>
        <begin position="17"/>
        <end position="77"/>
    </location>
</feature>
<dbReference type="Pfam" id="PF00440">
    <property type="entry name" value="TetR_N"/>
    <property type="match status" value="1"/>
</dbReference>
<dbReference type="InterPro" id="IPR009057">
    <property type="entry name" value="Homeodomain-like_sf"/>
</dbReference>
<sequence>MAVTEEVPPRARKRDATATRRALLDAARSLMGEHGVEGTSTRDVAARAGVNQALVYRYFGSKDNLVAEAAGGGPSDHTLELMRTTDLADLPRVLLCNTVDGTADAERRDRMSVLVSGANDRTVREVLRTRIEEVFGDVLGGRLEGPDAALRAELMAALLAGVGMLREKVGTRALAEADREVVGDWVERLAAVLFAPDGS</sequence>
<dbReference type="Gene3D" id="1.10.357.10">
    <property type="entry name" value="Tetracycline Repressor, domain 2"/>
    <property type="match status" value="1"/>
</dbReference>
<dbReference type="Gene3D" id="1.10.10.60">
    <property type="entry name" value="Homeodomain-like"/>
    <property type="match status" value="1"/>
</dbReference>
<keyword evidence="1 2" id="KW-0238">DNA-binding</keyword>
<evidence type="ECO:0000313" key="4">
    <source>
        <dbReference type="EMBL" id="GAA4557877.1"/>
    </source>
</evidence>
<keyword evidence="5" id="KW-1185">Reference proteome</keyword>
<evidence type="ECO:0000256" key="2">
    <source>
        <dbReference type="PROSITE-ProRule" id="PRU00335"/>
    </source>
</evidence>
<name>A0ABP8S1D8_9PSEU</name>
<dbReference type="PRINTS" id="PR00455">
    <property type="entry name" value="HTHTETR"/>
</dbReference>
<gene>
    <name evidence="4" type="ORF">GCM10023175_63130</name>
</gene>